<dbReference type="InterPro" id="IPR037018">
    <property type="entry name" value="GH65_N"/>
</dbReference>
<organism evidence="6 7">
    <name type="scientific">Kocuria aegyptia</name>
    <dbReference type="NCBI Taxonomy" id="330943"/>
    <lineage>
        <taxon>Bacteria</taxon>
        <taxon>Bacillati</taxon>
        <taxon>Actinomycetota</taxon>
        <taxon>Actinomycetes</taxon>
        <taxon>Micrococcales</taxon>
        <taxon>Micrococcaceae</taxon>
        <taxon>Kocuria</taxon>
    </lineage>
</organism>
<dbReference type="PANTHER" id="PTHR11051">
    <property type="entry name" value="GLYCOSYL HYDROLASE-RELATED"/>
    <property type="match status" value="1"/>
</dbReference>
<evidence type="ECO:0000256" key="2">
    <source>
        <dbReference type="SAM" id="MobiDB-lite"/>
    </source>
</evidence>
<dbReference type="Gene3D" id="2.70.98.40">
    <property type="entry name" value="Glycoside hydrolase, family 65, N-terminal domain"/>
    <property type="match status" value="1"/>
</dbReference>
<dbReference type="InterPro" id="IPR023214">
    <property type="entry name" value="HAD_sf"/>
</dbReference>
<keyword evidence="1" id="KW-0326">Glycosidase</keyword>
<dbReference type="InterPro" id="IPR005195">
    <property type="entry name" value="Glyco_hydro_65_M"/>
</dbReference>
<dbReference type="Pfam" id="PF03633">
    <property type="entry name" value="Glyco_hydro_65C"/>
    <property type="match status" value="1"/>
</dbReference>
<dbReference type="PANTHER" id="PTHR11051:SF8">
    <property type="entry name" value="PROTEIN-GLUCOSYLGALACTOSYLHYDROXYLYSINE GLUCOSIDASE"/>
    <property type="match status" value="1"/>
</dbReference>
<dbReference type="SUPFAM" id="SSF48208">
    <property type="entry name" value="Six-hairpin glycosidases"/>
    <property type="match status" value="1"/>
</dbReference>
<dbReference type="EMBL" id="BAAAOA010000035">
    <property type="protein sequence ID" value="GAA1767690.1"/>
    <property type="molecule type" value="Genomic_DNA"/>
</dbReference>
<evidence type="ECO:0008006" key="8">
    <source>
        <dbReference type="Google" id="ProtNLM"/>
    </source>
</evidence>
<dbReference type="Gene3D" id="1.50.10.10">
    <property type="match status" value="1"/>
</dbReference>
<feature type="domain" description="Glycoside hydrolase family 65 central catalytic" evidence="3">
    <location>
        <begin position="507"/>
        <end position="902"/>
    </location>
</feature>
<protein>
    <recommendedName>
        <fullName evidence="8">Family 65 glycosyl hydrolase</fullName>
    </recommendedName>
</protein>
<dbReference type="Pfam" id="PF03636">
    <property type="entry name" value="Glyco_hydro_65N"/>
    <property type="match status" value="1"/>
</dbReference>
<proteinExistence type="predicted"/>
<dbReference type="Gene3D" id="3.40.50.1000">
    <property type="entry name" value="HAD superfamily/HAD-like"/>
    <property type="match status" value="1"/>
</dbReference>
<dbReference type="InterPro" id="IPR012341">
    <property type="entry name" value="6hp_glycosidase-like_sf"/>
</dbReference>
<dbReference type="Proteomes" id="UP001501204">
    <property type="component" value="Unassembled WGS sequence"/>
</dbReference>
<sequence length="990" mass="108686">MSGVEAEPVVPGRTSFGAVLLALDPSVEEKHSVLTEPGEQPVSDAGAQALFARLRAEGVLTAVVTARQELPSEFLADVVVAADPPDDDPAGPVSRRPHRHPPSVSLRLASRQLGVDPEHVVVVTDSHRLVRTAVTEGFGLVVGLGDADRRGPLLAAGAHFVVDDLEALDLPLAPVSGTAAWGGGSGGDSPWNLTYTSFDAPQEGLRESLCTLGNGYMATRGAASESRAQGPHYPGTYLAGVYNRLRTDVDGLTVEDEHMVNAPDWTMLQYRVGNGYWYLPTEENALDYLQDLDVRTGVLTRSLRFRDDVGRTTRVTTRRFVSKDQRHLAGQETVFEAEDWSGTLTVRSLVDADVANRNVREYASLSDRHLGATTVEDLGPGTVLLDTVTCQSQIHIAVAMRTRVLEDNRVRRSGSMLPVTPAPGVTGHEMHIGMQAGEAVRVEKIVALTTSRDRAISTPALAAGGALARAGTFEELLSRHVAAWQALWSAFAVATGTGGQVGLAVNLNTFHVLQSVAAAGPDLDAGVPARGLHGEGYRGHVFWDEMFVYPMLTLRRPEWTRSMLAYRYRRLEQARAAAREAGHAGAMFPWQSGSDGREETPTVLFNPRSGKWIPDNSRLQHHVGLAIAHSVWQYFQSTADTRFLVEEGAELMVEIARFFAGLAVHDPRDDRYDISGVMGPDEFHDGCPGAPGSGLRNNAYTNVMTAWLLNRALELIDRLGKDYGGPLWQRLDLREDELTSWKRIRTRLRVPFLADGVLAQFEGYGDLPEFCWEEYQGRYGRIGRLDLILDAEGLSTNDYRLSKQADVLMLLYLFSDRELRELLGQMGYAFPPEAVQATVAFYRTRSTHGSTLSNVVHAWVESRLDRRGSWSFLTRALSSDLLDAQGDTTREGIHLGAMAGSVDILTRCYTGLEIREDMLWFRPAIPPQVPEVTFSIHYRDQPIQVELTPAALRLYLGPGPARPVRVWVDGAVHELRAGQIRHFPVAVPDA</sequence>
<dbReference type="RefSeq" id="WP_344123427.1">
    <property type="nucleotide sequence ID" value="NZ_BAAAOA010000035.1"/>
</dbReference>
<feature type="region of interest" description="Disordered" evidence="2">
    <location>
        <begin position="81"/>
        <end position="102"/>
    </location>
</feature>
<feature type="domain" description="Glycoside hydrolase family 65 N-terminal" evidence="5">
    <location>
        <begin position="194"/>
        <end position="452"/>
    </location>
</feature>
<dbReference type="InterPro" id="IPR005194">
    <property type="entry name" value="Glyco_hydro_65_C"/>
</dbReference>
<evidence type="ECO:0000259" key="3">
    <source>
        <dbReference type="Pfam" id="PF03632"/>
    </source>
</evidence>
<name>A0ABP4X0Z2_9MICC</name>
<dbReference type="InterPro" id="IPR036412">
    <property type="entry name" value="HAD-like_sf"/>
</dbReference>
<evidence type="ECO:0000256" key="1">
    <source>
        <dbReference type="ARBA" id="ARBA00023295"/>
    </source>
</evidence>
<dbReference type="SUPFAM" id="SSF74650">
    <property type="entry name" value="Galactose mutarotase-like"/>
    <property type="match status" value="1"/>
</dbReference>
<gene>
    <name evidence="6" type="ORF">GCM10009767_27560</name>
</gene>
<dbReference type="InterPro" id="IPR011013">
    <property type="entry name" value="Gal_mutarotase_sf_dom"/>
</dbReference>
<feature type="domain" description="Glycoside hydrolase family 65 C-terminal" evidence="4">
    <location>
        <begin position="912"/>
        <end position="975"/>
    </location>
</feature>
<accession>A0ABP4X0Z2</accession>
<dbReference type="SUPFAM" id="SSF56784">
    <property type="entry name" value="HAD-like"/>
    <property type="match status" value="1"/>
</dbReference>
<comment type="caution">
    <text evidence="6">The sequence shown here is derived from an EMBL/GenBank/DDBJ whole genome shotgun (WGS) entry which is preliminary data.</text>
</comment>
<evidence type="ECO:0000259" key="4">
    <source>
        <dbReference type="Pfam" id="PF03633"/>
    </source>
</evidence>
<keyword evidence="7" id="KW-1185">Reference proteome</keyword>
<dbReference type="Gene3D" id="2.60.420.10">
    <property type="entry name" value="Maltose phosphorylase, domain 3"/>
    <property type="match status" value="1"/>
</dbReference>
<dbReference type="InterPro" id="IPR008928">
    <property type="entry name" value="6-hairpin_glycosidase_sf"/>
</dbReference>
<evidence type="ECO:0000259" key="5">
    <source>
        <dbReference type="Pfam" id="PF03636"/>
    </source>
</evidence>
<reference evidence="7" key="1">
    <citation type="journal article" date="2019" name="Int. J. Syst. Evol. Microbiol.">
        <title>The Global Catalogue of Microorganisms (GCM) 10K type strain sequencing project: providing services to taxonomists for standard genome sequencing and annotation.</title>
        <authorList>
            <consortium name="The Broad Institute Genomics Platform"/>
            <consortium name="The Broad Institute Genome Sequencing Center for Infectious Disease"/>
            <person name="Wu L."/>
            <person name="Ma J."/>
        </authorList>
    </citation>
    <scope>NUCLEOTIDE SEQUENCE [LARGE SCALE GENOMIC DNA]</scope>
    <source>
        <strain evidence="7">JCM 14735</strain>
    </source>
</reference>
<keyword evidence="1" id="KW-0378">Hydrolase</keyword>
<dbReference type="Pfam" id="PF03632">
    <property type="entry name" value="Glyco_hydro_65m"/>
    <property type="match status" value="1"/>
</dbReference>
<evidence type="ECO:0000313" key="6">
    <source>
        <dbReference type="EMBL" id="GAA1767690.1"/>
    </source>
</evidence>
<dbReference type="InterPro" id="IPR005196">
    <property type="entry name" value="Glyco_hydro_65_N"/>
</dbReference>
<evidence type="ECO:0000313" key="7">
    <source>
        <dbReference type="Proteomes" id="UP001501204"/>
    </source>
</evidence>